<evidence type="ECO:0000256" key="1">
    <source>
        <dbReference type="SAM" id="MobiDB-lite"/>
    </source>
</evidence>
<accession>A0A8S0VMG1</accession>
<feature type="region of interest" description="Disordered" evidence="1">
    <location>
        <begin position="221"/>
        <end position="245"/>
    </location>
</feature>
<proteinExistence type="predicted"/>
<dbReference type="Gramene" id="OE9A117836T1">
    <property type="protein sequence ID" value="OE9A117836C1"/>
    <property type="gene ID" value="OE9A117836"/>
</dbReference>
<organism evidence="2 3">
    <name type="scientific">Olea europaea subsp. europaea</name>
    <dbReference type="NCBI Taxonomy" id="158383"/>
    <lineage>
        <taxon>Eukaryota</taxon>
        <taxon>Viridiplantae</taxon>
        <taxon>Streptophyta</taxon>
        <taxon>Embryophyta</taxon>
        <taxon>Tracheophyta</taxon>
        <taxon>Spermatophyta</taxon>
        <taxon>Magnoliopsida</taxon>
        <taxon>eudicotyledons</taxon>
        <taxon>Gunneridae</taxon>
        <taxon>Pentapetalae</taxon>
        <taxon>asterids</taxon>
        <taxon>lamiids</taxon>
        <taxon>Lamiales</taxon>
        <taxon>Oleaceae</taxon>
        <taxon>Oleeae</taxon>
        <taxon>Olea</taxon>
    </lineage>
</organism>
<feature type="compositionally biased region" description="Pro residues" evidence="1">
    <location>
        <begin position="137"/>
        <end position="167"/>
    </location>
</feature>
<feature type="compositionally biased region" description="Pro residues" evidence="1">
    <location>
        <begin position="56"/>
        <end position="111"/>
    </location>
</feature>
<feature type="compositionally biased region" description="Pro residues" evidence="1">
    <location>
        <begin position="377"/>
        <end position="389"/>
    </location>
</feature>
<reference evidence="2 3" key="1">
    <citation type="submission" date="2019-12" db="EMBL/GenBank/DDBJ databases">
        <authorList>
            <person name="Alioto T."/>
            <person name="Alioto T."/>
            <person name="Gomez Garrido J."/>
        </authorList>
    </citation>
    <scope>NUCLEOTIDE SEQUENCE [LARGE SCALE GENOMIC DNA]</scope>
</reference>
<evidence type="ECO:0000313" key="3">
    <source>
        <dbReference type="Proteomes" id="UP000594638"/>
    </source>
</evidence>
<feature type="compositionally biased region" description="Basic and acidic residues" evidence="1">
    <location>
        <begin position="301"/>
        <end position="317"/>
    </location>
</feature>
<comment type="caution">
    <text evidence="2">The sequence shown here is derived from an EMBL/GenBank/DDBJ whole genome shotgun (WGS) entry which is preliminary data.</text>
</comment>
<evidence type="ECO:0000313" key="2">
    <source>
        <dbReference type="EMBL" id="CAA3032877.1"/>
    </source>
</evidence>
<feature type="region of interest" description="Disordered" evidence="1">
    <location>
        <begin position="294"/>
        <end position="389"/>
    </location>
</feature>
<name>A0A8S0VMG1_OLEEU</name>
<feature type="compositionally biased region" description="Polar residues" evidence="1">
    <location>
        <begin position="221"/>
        <end position="244"/>
    </location>
</feature>
<feature type="compositionally biased region" description="Low complexity" evidence="1">
    <location>
        <begin position="343"/>
        <end position="353"/>
    </location>
</feature>
<dbReference type="Proteomes" id="UP000594638">
    <property type="component" value="Unassembled WGS sequence"/>
</dbReference>
<protein>
    <submittedName>
        <fullName evidence="2">Uncharacterized protein</fullName>
    </submittedName>
</protein>
<dbReference type="AlphaFoldDB" id="A0A8S0VMG1"/>
<dbReference type="PRINTS" id="PR01217">
    <property type="entry name" value="PRICHEXTENSN"/>
</dbReference>
<feature type="region of interest" description="Disordered" evidence="1">
    <location>
        <begin position="40"/>
        <end position="176"/>
    </location>
</feature>
<gene>
    <name evidence="2" type="ORF">OLEA9_A117836</name>
</gene>
<keyword evidence="3" id="KW-1185">Reference proteome</keyword>
<sequence>MEDDILHPRHSRPPAHRARESAFCLSRLRFVVTQLNKAFLSDPADSRYKIATPYTAPVPPHGVVQPPPPRLGFVQQPPPPPGFVQQPPPPPNAGQEAPPPPPPPPPRPPHPGVNGQPPRRSGPGDRPSRQPFSASGAPPPPPPPPPPGARQGAPPPPPPNGHPPPSVPSAQPAMLVQLREPRGVPCFVPAQEFLAHPDSISPNPCVFSNGWMVDTSDNLSRFSKSSGVQKQKSPLPTKRNSPNQPICIPASIKQARRKYVRDYFQGSDELVWPDGSVTILGYPGWRYTPQVWKASRRGTSKNREVSHHSWKQEDVPPRPRVQVQTGPSQPAYMPQQFGYARLGPGTQPSQGPQPMRPAQVPRGRGRHAPQPGQAPTGPRPSQPRTPPPA</sequence>
<feature type="compositionally biased region" description="Low complexity" evidence="1">
    <location>
        <begin position="112"/>
        <end position="121"/>
    </location>
</feature>
<dbReference type="EMBL" id="CACTIH010009723">
    <property type="protein sequence ID" value="CAA3032877.1"/>
    <property type="molecule type" value="Genomic_DNA"/>
</dbReference>